<dbReference type="Proteomes" id="UP000001542">
    <property type="component" value="Unassembled WGS sequence"/>
</dbReference>
<dbReference type="AlphaFoldDB" id="A2FFD0"/>
<keyword evidence="2" id="KW-1185">Reference proteome</keyword>
<gene>
    <name evidence="1" type="ORF">TVAG_276610</name>
</gene>
<dbReference type="OrthoDB" id="365445at2759"/>
<name>A2FFD0_TRIV3</name>
<dbReference type="InParanoid" id="A2FFD0"/>
<reference evidence="1" key="2">
    <citation type="journal article" date="2007" name="Science">
        <title>Draft genome sequence of the sexually transmitted pathogen Trichomonas vaginalis.</title>
        <authorList>
            <person name="Carlton J.M."/>
            <person name="Hirt R.P."/>
            <person name="Silva J.C."/>
            <person name="Delcher A.L."/>
            <person name="Schatz M."/>
            <person name="Zhao Q."/>
            <person name="Wortman J.R."/>
            <person name="Bidwell S.L."/>
            <person name="Alsmark U.C.M."/>
            <person name="Besteiro S."/>
            <person name="Sicheritz-Ponten T."/>
            <person name="Noel C.J."/>
            <person name="Dacks J.B."/>
            <person name="Foster P.G."/>
            <person name="Simillion C."/>
            <person name="Van de Peer Y."/>
            <person name="Miranda-Saavedra D."/>
            <person name="Barton G.J."/>
            <person name="Westrop G.D."/>
            <person name="Mueller S."/>
            <person name="Dessi D."/>
            <person name="Fiori P.L."/>
            <person name="Ren Q."/>
            <person name="Paulsen I."/>
            <person name="Zhang H."/>
            <person name="Bastida-Corcuera F.D."/>
            <person name="Simoes-Barbosa A."/>
            <person name="Brown M.T."/>
            <person name="Hayes R.D."/>
            <person name="Mukherjee M."/>
            <person name="Okumura C.Y."/>
            <person name="Schneider R."/>
            <person name="Smith A.J."/>
            <person name="Vanacova S."/>
            <person name="Villalvazo M."/>
            <person name="Haas B.J."/>
            <person name="Pertea M."/>
            <person name="Feldblyum T.V."/>
            <person name="Utterback T.R."/>
            <person name="Shu C.L."/>
            <person name="Osoegawa K."/>
            <person name="de Jong P.J."/>
            <person name="Hrdy I."/>
            <person name="Horvathova L."/>
            <person name="Zubacova Z."/>
            <person name="Dolezal P."/>
            <person name="Malik S.B."/>
            <person name="Logsdon J.M. Jr."/>
            <person name="Henze K."/>
            <person name="Gupta A."/>
            <person name="Wang C.C."/>
            <person name="Dunne R.L."/>
            <person name="Upcroft J.A."/>
            <person name="Upcroft P."/>
            <person name="White O."/>
            <person name="Salzberg S.L."/>
            <person name="Tang P."/>
            <person name="Chiu C.-H."/>
            <person name="Lee Y.-S."/>
            <person name="Embley T.M."/>
            <person name="Coombs G.H."/>
            <person name="Mottram J.C."/>
            <person name="Tachezy J."/>
            <person name="Fraser-Liggett C.M."/>
            <person name="Johnson P.J."/>
        </authorList>
    </citation>
    <scope>NUCLEOTIDE SEQUENCE [LARGE SCALE GENOMIC DNA]</scope>
    <source>
        <strain evidence="1">G3</strain>
    </source>
</reference>
<reference evidence="1" key="1">
    <citation type="submission" date="2006-10" db="EMBL/GenBank/DDBJ databases">
        <authorList>
            <person name="Amadeo P."/>
            <person name="Zhao Q."/>
            <person name="Wortman J."/>
            <person name="Fraser-Liggett C."/>
            <person name="Carlton J."/>
        </authorList>
    </citation>
    <scope>NUCLEOTIDE SEQUENCE</scope>
    <source>
        <strain evidence="1">G3</strain>
    </source>
</reference>
<evidence type="ECO:0000313" key="2">
    <source>
        <dbReference type="Proteomes" id="UP000001542"/>
    </source>
</evidence>
<evidence type="ECO:0000313" key="1">
    <source>
        <dbReference type="EMBL" id="EAX96376.1"/>
    </source>
</evidence>
<dbReference type="EMBL" id="DS113761">
    <property type="protein sequence ID" value="EAX96376.1"/>
    <property type="molecule type" value="Genomic_DNA"/>
</dbReference>
<dbReference type="KEGG" id="tva:4754148"/>
<dbReference type="RefSeq" id="XP_001309306.1">
    <property type="nucleotide sequence ID" value="XM_001309305.1"/>
</dbReference>
<organism evidence="1 2">
    <name type="scientific">Trichomonas vaginalis (strain ATCC PRA-98 / G3)</name>
    <dbReference type="NCBI Taxonomy" id="412133"/>
    <lineage>
        <taxon>Eukaryota</taxon>
        <taxon>Metamonada</taxon>
        <taxon>Parabasalia</taxon>
        <taxon>Trichomonadida</taxon>
        <taxon>Trichomonadidae</taxon>
        <taxon>Trichomonas</taxon>
    </lineage>
</organism>
<dbReference type="VEuPathDB" id="TrichDB:TVAGG3_0118580"/>
<accession>A2FFD0</accession>
<dbReference type="VEuPathDB" id="TrichDB:TVAG_276610"/>
<sequence>MQALSEDKRISPFDQIALPKPTERTNAFNFNFRGTTFVFKELGGDRIKDSEHHAKTPKAIIYVFDAAMKK</sequence>
<proteinExistence type="predicted"/>
<protein>
    <submittedName>
        <fullName evidence="1">Uncharacterized protein</fullName>
    </submittedName>
</protein>